<protein>
    <recommendedName>
        <fullName evidence="1">D-apionate lactonase C-terminal domain-containing protein</fullName>
    </recommendedName>
</protein>
<dbReference type="AlphaFoldDB" id="A0AAW3T0G0"/>
<dbReference type="InterPro" id="IPR017853">
    <property type="entry name" value="GH"/>
</dbReference>
<gene>
    <name evidence="2" type="ORF">FHW23_000105</name>
</gene>
<dbReference type="InterPro" id="IPR058789">
    <property type="entry name" value="ApnL_C"/>
</dbReference>
<reference evidence="2 3" key="1">
    <citation type="submission" date="2020-07" db="EMBL/GenBank/DDBJ databases">
        <title>Above-ground endophytic microbial communities from plants in different locations in the United States.</title>
        <authorList>
            <person name="Frank C."/>
        </authorList>
    </citation>
    <scope>NUCLEOTIDE SEQUENCE [LARGE SCALE GENOMIC DNA]</scope>
    <source>
        <strain evidence="2 3">WPL5_2</strain>
    </source>
</reference>
<dbReference type="Gene3D" id="3.20.20.80">
    <property type="entry name" value="Glycosidases"/>
    <property type="match status" value="1"/>
</dbReference>
<accession>A0AAW3T0G0</accession>
<sequence>MSINTAPSTTDLTARRRAGIAAVVPDLRIDWSRRTGISGTTPTLQVVVNSKLMPEQPVREGAYRAFRDLDCEYVRYVPWFPYPHMSVPELDPPTATTTSWDFTFADPPAIDFLDATAGRHPVLNFSTIPAWMFVGGEDVAYPEDPDGIFWRYNEGTELRDPSGRELGDYFARLVSWYTQGGFTDELGVRHESGHHYELPIWEVLNEADLEHATTPKAYTERYDVIVEAIRSVSPETEFVGLGIANPSANPEYFEYFLNPANHRDGIPLDWISYHFYAAPAVAEGIDEWQHTMFAQADGFLATVRYVESIRKRLSPSTRTMINETGAILGDDHLTAWGADMGPDPQIPDAYWNLAGAVYAHLVVELTRMGIDAVGASQLVGYPGQFPSVTMVDWETGAPNARFQVLRLLRDHIGPGDELVEDPLVATVGSGAGAMRRVTQLPTQLAFVRDGVRKVLLVNRTGSDTTVPVHGAAGGTLAVVDVASAGGPVREARVDSDIVPLGAYAVAVVTLPHGTGA</sequence>
<evidence type="ECO:0000313" key="3">
    <source>
        <dbReference type="Proteomes" id="UP000590225"/>
    </source>
</evidence>
<evidence type="ECO:0000259" key="1">
    <source>
        <dbReference type="Pfam" id="PF25839"/>
    </source>
</evidence>
<comment type="caution">
    <text evidence="2">The sequence shown here is derived from an EMBL/GenBank/DDBJ whole genome shotgun (WGS) entry which is preliminary data.</text>
</comment>
<dbReference type="RefSeq" id="WP_220479273.1">
    <property type="nucleotide sequence ID" value="NZ_JACGXP010000001.1"/>
</dbReference>
<name>A0AAW3T0G0_9MICO</name>
<dbReference type="Pfam" id="PF25839">
    <property type="entry name" value="Apionate_lact_C"/>
    <property type="match status" value="1"/>
</dbReference>
<dbReference type="SUPFAM" id="SSF51445">
    <property type="entry name" value="(Trans)glycosidases"/>
    <property type="match status" value="1"/>
</dbReference>
<dbReference type="EMBL" id="JACGXP010000001">
    <property type="protein sequence ID" value="MBA8988873.1"/>
    <property type="molecule type" value="Genomic_DNA"/>
</dbReference>
<feature type="domain" description="D-apionate lactonase C-terminal" evidence="1">
    <location>
        <begin position="447"/>
        <end position="508"/>
    </location>
</feature>
<proteinExistence type="predicted"/>
<evidence type="ECO:0000313" key="2">
    <source>
        <dbReference type="EMBL" id="MBA8988873.1"/>
    </source>
</evidence>
<organism evidence="2 3">
    <name type="scientific">Curtobacterium pusillum</name>
    <dbReference type="NCBI Taxonomy" id="69373"/>
    <lineage>
        <taxon>Bacteria</taxon>
        <taxon>Bacillati</taxon>
        <taxon>Actinomycetota</taxon>
        <taxon>Actinomycetes</taxon>
        <taxon>Micrococcales</taxon>
        <taxon>Microbacteriaceae</taxon>
        <taxon>Curtobacterium</taxon>
    </lineage>
</organism>
<dbReference type="Proteomes" id="UP000590225">
    <property type="component" value="Unassembled WGS sequence"/>
</dbReference>